<proteinExistence type="evidence at transcript level"/>
<dbReference type="GO" id="GO:0000398">
    <property type="term" value="P:mRNA splicing, via spliceosome"/>
    <property type="evidence" value="ECO:0007669"/>
    <property type="project" value="TreeGrafter"/>
</dbReference>
<dbReference type="SUPFAM" id="SSF54197">
    <property type="entry name" value="HIT-like"/>
    <property type="match status" value="1"/>
</dbReference>
<feature type="domain" description="Cwf19-like protein C-terminal" evidence="2">
    <location>
        <begin position="415"/>
        <end position="489"/>
    </location>
</feature>
<evidence type="ECO:0000259" key="3">
    <source>
        <dbReference type="Pfam" id="PF04677"/>
    </source>
</evidence>
<evidence type="ECO:0000313" key="4">
    <source>
        <dbReference type="EMBL" id="BAN20996.1"/>
    </source>
</evidence>
<reference evidence="4" key="1">
    <citation type="journal article" date="2013" name="PLoS ONE">
        <title>Gene expression in gut symbiotic organ of stinkbug affected by extracellular bacterial symbiont.</title>
        <authorList>
            <person name="Futahashi R."/>
            <person name="Tanaka K."/>
            <person name="Tanahashi M."/>
            <person name="Nikoh N."/>
            <person name="Kikuchi Y."/>
            <person name="Lee B.L."/>
            <person name="Fukatsu T."/>
        </authorList>
    </citation>
    <scope>NUCLEOTIDE SEQUENCE</scope>
    <source>
        <tissue evidence="4">Midgut</tissue>
    </source>
</reference>
<dbReference type="InterPro" id="IPR040194">
    <property type="entry name" value="Cwf19-like"/>
</dbReference>
<dbReference type="InterPro" id="IPR006768">
    <property type="entry name" value="Cwf19-like_C_dom-1"/>
</dbReference>
<accession>R4WQ14</accession>
<dbReference type="CDD" id="cd07380">
    <property type="entry name" value="MPP_CWF19_N"/>
    <property type="match status" value="1"/>
</dbReference>
<dbReference type="AlphaFoldDB" id="R4WQ14"/>
<dbReference type="Pfam" id="PF04676">
    <property type="entry name" value="CwfJ_C_2"/>
    <property type="match status" value="1"/>
</dbReference>
<dbReference type="GO" id="GO:0071014">
    <property type="term" value="C:post-mRNA release spliceosomal complex"/>
    <property type="evidence" value="ECO:0007669"/>
    <property type="project" value="TreeGrafter"/>
</dbReference>
<dbReference type="GO" id="GO:0061632">
    <property type="term" value="F:RNA lariat debranching enzyme activator activity"/>
    <property type="evidence" value="ECO:0007669"/>
    <property type="project" value="TreeGrafter"/>
</dbReference>
<name>R4WQ14_RIPPE</name>
<feature type="domain" description="Cwf19-like C-terminal" evidence="3">
    <location>
        <begin position="286"/>
        <end position="399"/>
    </location>
</feature>
<dbReference type="EMBL" id="AK417781">
    <property type="protein sequence ID" value="BAN20996.1"/>
    <property type="molecule type" value="mRNA"/>
</dbReference>
<organism evidence="4">
    <name type="scientific">Riptortus pedestris</name>
    <name type="common">Bean bug</name>
    <dbReference type="NCBI Taxonomy" id="329032"/>
    <lineage>
        <taxon>Eukaryota</taxon>
        <taxon>Metazoa</taxon>
        <taxon>Ecdysozoa</taxon>
        <taxon>Arthropoda</taxon>
        <taxon>Hexapoda</taxon>
        <taxon>Insecta</taxon>
        <taxon>Pterygota</taxon>
        <taxon>Neoptera</taxon>
        <taxon>Paraneoptera</taxon>
        <taxon>Hemiptera</taxon>
        <taxon>Heteroptera</taxon>
        <taxon>Panheteroptera</taxon>
        <taxon>Pentatomomorpha</taxon>
        <taxon>Coreoidea</taxon>
        <taxon>Alydidae</taxon>
        <taxon>Riptortus</taxon>
    </lineage>
</organism>
<dbReference type="InterPro" id="IPR006767">
    <property type="entry name" value="Cwf19-like_C_dom-2"/>
</dbReference>
<evidence type="ECO:0000256" key="1">
    <source>
        <dbReference type="ARBA" id="ARBA00006795"/>
    </source>
</evidence>
<dbReference type="Gene3D" id="3.30.428.10">
    <property type="entry name" value="HIT-like"/>
    <property type="match status" value="1"/>
</dbReference>
<protein>
    <submittedName>
        <fullName evidence="4">RNA lariat debranching enzyme, putative</fullName>
    </submittedName>
</protein>
<dbReference type="PANTHER" id="PTHR12072">
    <property type="entry name" value="CWF19, CELL CYCLE CONTROL PROTEIN"/>
    <property type="match status" value="1"/>
</dbReference>
<comment type="similarity">
    <text evidence="1">Belongs to the CWF19 family.</text>
</comment>
<dbReference type="PANTHER" id="PTHR12072:SF4">
    <property type="entry name" value="CWF19-LIKE PROTEIN 1"/>
    <property type="match status" value="1"/>
</dbReference>
<dbReference type="InterPro" id="IPR036265">
    <property type="entry name" value="HIT-like_sf"/>
</dbReference>
<sequence length="493" mass="56704">MGCQGLPVNLILGDVNGRFDTIFKRLEKILQSAVTLDFLICTGKFFGKKDVSYAKYISSDYEIPIPIYILAPTSPEEQEFYPKNLNTTTNLKENLIFLGKCGTFITAKGLKIGYLSGKPSNNCNDEFSHSQDDLLPFKRIGQKCEILVDILVSTCCPSNISLLQPVPPSSCVTSDIVMEAVSIVKPWYHFFSTGDIFFEPKPYANKDDYGNIISVTRCIGLASVSSGNRWHYCLLFEMPRTLTDNDTKNLLESPHKTSQAVFGHSRYDVSYEQEEIKKKHKTRPVRKFNTKECWFCVKSETAESHLNIFIEEFVYVALNRGGIIPQHLNIIPVSHVKSSVSLTDEEYSEVERVKEIVRNHFLKSGLEVIFFERNHKSLHALIHCLPVNPKLTTKIKSLFLKKVLELKMKIKFMDNCLQIRREVQPDQSFFYMEYGTREVCFIPIDKDFPLNFAREIFCDETVLNCPERIDWKSCTLSQEEEEEIVQNLKNYLH</sequence>
<dbReference type="Pfam" id="PF04677">
    <property type="entry name" value="CwfJ_C_1"/>
    <property type="match status" value="1"/>
</dbReference>
<evidence type="ECO:0000259" key="2">
    <source>
        <dbReference type="Pfam" id="PF04676"/>
    </source>
</evidence>